<dbReference type="InParanoid" id="A0A2T3ACQ4"/>
<dbReference type="STRING" id="2025994.A0A2T3ACQ4"/>
<evidence type="ECO:0000256" key="4">
    <source>
        <dbReference type="ARBA" id="ARBA00022989"/>
    </source>
</evidence>
<dbReference type="AlphaFoldDB" id="A0A2T3ACQ4"/>
<organism evidence="8 9">
    <name type="scientific">Coniella lustricola</name>
    <dbReference type="NCBI Taxonomy" id="2025994"/>
    <lineage>
        <taxon>Eukaryota</taxon>
        <taxon>Fungi</taxon>
        <taxon>Dikarya</taxon>
        <taxon>Ascomycota</taxon>
        <taxon>Pezizomycotina</taxon>
        <taxon>Sordariomycetes</taxon>
        <taxon>Sordariomycetidae</taxon>
        <taxon>Diaporthales</taxon>
        <taxon>Schizoparmaceae</taxon>
        <taxon>Coniella</taxon>
    </lineage>
</organism>
<protein>
    <submittedName>
        <fullName evidence="8">Integral membrane protein DUF92-domain-containing protein</fullName>
    </submittedName>
</protein>
<comment type="similarity">
    <text evidence="2">Belongs to the TMEM19 family.</text>
</comment>
<feature type="region of interest" description="Disordered" evidence="6">
    <location>
        <begin position="342"/>
        <end position="373"/>
    </location>
</feature>
<feature type="transmembrane region" description="Helical" evidence="7">
    <location>
        <begin position="238"/>
        <end position="261"/>
    </location>
</feature>
<dbReference type="Proteomes" id="UP000241462">
    <property type="component" value="Unassembled WGS sequence"/>
</dbReference>
<dbReference type="Pfam" id="PF01940">
    <property type="entry name" value="DUF92"/>
    <property type="match status" value="1"/>
</dbReference>
<evidence type="ECO:0000256" key="7">
    <source>
        <dbReference type="SAM" id="Phobius"/>
    </source>
</evidence>
<feature type="transmembrane region" description="Helical" evidence="7">
    <location>
        <begin position="286"/>
        <end position="309"/>
    </location>
</feature>
<evidence type="ECO:0000256" key="5">
    <source>
        <dbReference type="ARBA" id="ARBA00023136"/>
    </source>
</evidence>
<evidence type="ECO:0000256" key="3">
    <source>
        <dbReference type="ARBA" id="ARBA00022692"/>
    </source>
</evidence>
<dbReference type="PANTHER" id="PTHR13353:SF5">
    <property type="entry name" value="TRANSMEMBRANE PROTEIN 19"/>
    <property type="match status" value="1"/>
</dbReference>
<gene>
    <name evidence="8" type="ORF">BD289DRAFT_199489</name>
</gene>
<accession>A0A2T3ACQ4</accession>
<evidence type="ECO:0000256" key="2">
    <source>
        <dbReference type="ARBA" id="ARBA00009012"/>
    </source>
</evidence>
<dbReference type="GO" id="GO:0016020">
    <property type="term" value="C:membrane"/>
    <property type="evidence" value="ECO:0007669"/>
    <property type="project" value="UniProtKB-SubCell"/>
</dbReference>
<evidence type="ECO:0000256" key="6">
    <source>
        <dbReference type="SAM" id="MobiDB-lite"/>
    </source>
</evidence>
<keyword evidence="3 7" id="KW-0812">Transmembrane</keyword>
<evidence type="ECO:0000313" key="9">
    <source>
        <dbReference type="Proteomes" id="UP000241462"/>
    </source>
</evidence>
<feature type="transmembrane region" description="Helical" evidence="7">
    <location>
        <begin position="391"/>
        <end position="411"/>
    </location>
</feature>
<sequence length="424" mass="44652">MAQARVGPLGHCSWHMANGKRQTSQYRYQLLSSSAATFGQVQHSPRPPRSSSSVMKATYAVPALALLIYRAHSRQSLTTGGLFAATLTGIAHAYHPWNLPFVLLCVFFLAGTRVTHIKEDVKARLTVASKGSSGGGAPRTHVQVFANSLVASILSVIHGYQLRQRAASFLLQTDTTSPALPSLCYSWAGDLLVVGIIANYAAVAADTFSSELGILAKGSPRLLTSLSLRKVPPGTNGAVTLTGLGAGFLGSMIIVTTSMLFTPFCNAQTAGYPGGGHPWTQGQQRIFMMALTVWGFLGSVLDSFLGGLLQRTVKDARSGKIVEGEGGERVLVSAAAAHSPTDAVGTAGNTSGSDAGRKYDAANKQRRSSFGNEKPTRVVESGWDILDNNDVNFLMAFTMSIGAMAGAAWYWGIPLSDVLAGATA</sequence>
<feature type="transmembrane region" description="Helical" evidence="7">
    <location>
        <begin position="99"/>
        <end position="116"/>
    </location>
</feature>
<keyword evidence="9" id="KW-1185">Reference proteome</keyword>
<dbReference type="EMBL" id="KZ678412">
    <property type="protein sequence ID" value="PSR92012.1"/>
    <property type="molecule type" value="Genomic_DNA"/>
</dbReference>
<evidence type="ECO:0000256" key="1">
    <source>
        <dbReference type="ARBA" id="ARBA00004141"/>
    </source>
</evidence>
<dbReference type="PANTHER" id="PTHR13353">
    <property type="entry name" value="TRANSMEMBRANE PROTEIN 19"/>
    <property type="match status" value="1"/>
</dbReference>
<dbReference type="InterPro" id="IPR002794">
    <property type="entry name" value="DUF92_TMEM19"/>
</dbReference>
<proteinExistence type="inferred from homology"/>
<comment type="subcellular location">
    <subcellularLocation>
        <location evidence="1">Membrane</location>
        <topology evidence="1">Multi-pass membrane protein</topology>
    </subcellularLocation>
</comment>
<evidence type="ECO:0000313" key="8">
    <source>
        <dbReference type="EMBL" id="PSR92012.1"/>
    </source>
</evidence>
<reference evidence="8 9" key="1">
    <citation type="journal article" date="2018" name="Mycol. Prog.">
        <title>Coniella lustricola, a new species from submerged detritus.</title>
        <authorList>
            <person name="Raudabaugh D.B."/>
            <person name="Iturriaga T."/>
            <person name="Carver A."/>
            <person name="Mondo S."/>
            <person name="Pangilinan J."/>
            <person name="Lipzen A."/>
            <person name="He G."/>
            <person name="Amirebrahimi M."/>
            <person name="Grigoriev I.V."/>
            <person name="Miller A.N."/>
        </authorList>
    </citation>
    <scope>NUCLEOTIDE SEQUENCE [LARGE SCALE GENOMIC DNA]</scope>
    <source>
        <strain evidence="8 9">B22-T-1</strain>
    </source>
</reference>
<name>A0A2T3ACQ4_9PEZI</name>
<keyword evidence="4 7" id="KW-1133">Transmembrane helix</keyword>
<dbReference type="OrthoDB" id="30881at2759"/>
<keyword evidence="5 7" id="KW-0472">Membrane</keyword>